<dbReference type="PANTHER" id="PTHR46897:SF1">
    <property type="entry name" value="VESICLE-ASSOCIATED MEMBRANE PROTEIN 4"/>
    <property type="match status" value="1"/>
</dbReference>
<evidence type="ECO:0000256" key="4">
    <source>
        <dbReference type="ARBA" id="ARBA00022927"/>
    </source>
</evidence>
<keyword evidence="2" id="KW-0813">Transport</keyword>
<protein>
    <submittedName>
        <fullName evidence="12">Vesicle-associated membrane protein 4</fullName>
    </submittedName>
</protein>
<accession>A0A210QS05</accession>
<organism evidence="12 13">
    <name type="scientific">Mizuhopecten yessoensis</name>
    <name type="common">Japanese scallop</name>
    <name type="synonym">Patinopecten yessoensis</name>
    <dbReference type="NCBI Taxonomy" id="6573"/>
    <lineage>
        <taxon>Eukaryota</taxon>
        <taxon>Metazoa</taxon>
        <taxon>Spiralia</taxon>
        <taxon>Lophotrochozoa</taxon>
        <taxon>Mollusca</taxon>
        <taxon>Bivalvia</taxon>
        <taxon>Autobranchia</taxon>
        <taxon>Pteriomorphia</taxon>
        <taxon>Pectinida</taxon>
        <taxon>Pectinoidea</taxon>
        <taxon>Pectinidae</taxon>
        <taxon>Mizuhopecten</taxon>
    </lineage>
</organism>
<comment type="similarity">
    <text evidence="1">Belongs to the synaptobrevin family.</text>
</comment>
<evidence type="ECO:0000313" key="12">
    <source>
        <dbReference type="EMBL" id="OWF51537.1"/>
    </source>
</evidence>
<dbReference type="GO" id="GO:0016192">
    <property type="term" value="P:vesicle-mediated transport"/>
    <property type="evidence" value="ECO:0007669"/>
    <property type="project" value="InterPro"/>
</dbReference>
<keyword evidence="8" id="KW-0175">Coiled coil</keyword>
<keyword evidence="13" id="KW-1185">Reference proteome</keyword>
<keyword evidence="4" id="KW-0653">Protein transport</keyword>
<dbReference type="PANTHER" id="PTHR46897">
    <property type="entry name" value="VESICLE-ASSOCIATED MEMBRANE PROTEIN 4"/>
    <property type="match status" value="1"/>
</dbReference>
<evidence type="ECO:0000259" key="11">
    <source>
        <dbReference type="PROSITE" id="PS50892"/>
    </source>
</evidence>
<keyword evidence="6 10" id="KW-0472">Membrane</keyword>
<feature type="region of interest" description="Disordered" evidence="9">
    <location>
        <begin position="1"/>
        <end position="22"/>
    </location>
</feature>
<feature type="domain" description="V-SNARE coiled-coil homology" evidence="11">
    <location>
        <begin position="52"/>
        <end position="112"/>
    </location>
</feature>
<dbReference type="PROSITE" id="PS00417">
    <property type="entry name" value="SYNAPTOBREVIN"/>
    <property type="match status" value="1"/>
</dbReference>
<keyword evidence="5 10" id="KW-1133">Transmembrane helix</keyword>
<dbReference type="FunFam" id="1.20.5.110:FF:000004">
    <property type="entry name" value="Vesicle-associated membrane protein 7"/>
    <property type="match status" value="1"/>
</dbReference>
<dbReference type="Proteomes" id="UP000242188">
    <property type="component" value="Unassembled WGS sequence"/>
</dbReference>
<dbReference type="GO" id="GO:0090161">
    <property type="term" value="P:Golgi ribbon formation"/>
    <property type="evidence" value="ECO:0007669"/>
    <property type="project" value="InterPro"/>
</dbReference>
<dbReference type="GO" id="GO:0015031">
    <property type="term" value="P:protein transport"/>
    <property type="evidence" value="ECO:0007669"/>
    <property type="project" value="UniProtKB-KW"/>
</dbReference>
<dbReference type="STRING" id="6573.A0A210QS05"/>
<feature type="transmembrane region" description="Helical" evidence="10">
    <location>
        <begin position="118"/>
        <end position="137"/>
    </location>
</feature>
<dbReference type="EMBL" id="NEDP02002211">
    <property type="protein sequence ID" value="OWF51537.1"/>
    <property type="molecule type" value="Genomic_DNA"/>
</dbReference>
<dbReference type="GO" id="GO:0005737">
    <property type="term" value="C:cytoplasm"/>
    <property type="evidence" value="ECO:0007669"/>
    <property type="project" value="UniProtKB-ARBA"/>
</dbReference>
<evidence type="ECO:0000256" key="3">
    <source>
        <dbReference type="ARBA" id="ARBA00022692"/>
    </source>
</evidence>
<sequence length="144" mass="16118">MPPKFVRNPGSGDYASSRSAETRALLEAGSDEEDFFLQGPTVKTNSLREDPKMGRLQNQVDDVVGIMKDNMGKVIDRGDRLEDLQDKSDNLAGNSDLFRSRSRDLRKNMWWKNCKMKIILALVVVIILAVIIIPIIMSHTGNDG</sequence>
<dbReference type="SUPFAM" id="SSF58038">
    <property type="entry name" value="SNARE fusion complex"/>
    <property type="match status" value="1"/>
</dbReference>
<evidence type="ECO:0000313" key="13">
    <source>
        <dbReference type="Proteomes" id="UP000242188"/>
    </source>
</evidence>
<comment type="subcellular location">
    <subcellularLocation>
        <location evidence="7">Endomembrane system</location>
        <topology evidence="7">Single-pass type IV membrane protein</topology>
    </subcellularLocation>
</comment>
<dbReference type="InterPro" id="IPR042887">
    <property type="entry name" value="VAMP4"/>
</dbReference>
<dbReference type="PROSITE" id="PS50892">
    <property type="entry name" value="V_SNARE"/>
    <property type="match status" value="1"/>
</dbReference>
<dbReference type="PRINTS" id="PR00219">
    <property type="entry name" value="SYNAPTOBREVN"/>
</dbReference>
<evidence type="ECO:0000256" key="5">
    <source>
        <dbReference type="ARBA" id="ARBA00022989"/>
    </source>
</evidence>
<gene>
    <name evidence="12" type="ORF">KP79_PYT03731</name>
</gene>
<evidence type="ECO:0000256" key="10">
    <source>
        <dbReference type="SAM" id="Phobius"/>
    </source>
</evidence>
<evidence type="ECO:0000256" key="8">
    <source>
        <dbReference type="PROSITE-ProRule" id="PRU00290"/>
    </source>
</evidence>
<evidence type="ECO:0000256" key="9">
    <source>
        <dbReference type="SAM" id="MobiDB-lite"/>
    </source>
</evidence>
<dbReference type="GO" id="GO:0016020">
    <property type="term" value="C:membrane"/>
    <property type="evidence" value="ECO:0007669"/>
    <property type="project" value="InterPro"/>
</dbReference>
<evidence type="ECO:0000256" key="1">
    <source>
        <dbReference type="ARBA" id="ARBA00008025"/>
    </source>
</evidence>
<dbReference type="Pfam" id="PF00957">
    <property type="entry name" value="Synaptobrevin"/>
    <property type="match status" value="1"/>
</dbReference>
<comment type="caution">
    <text evidence="12">The sequence shown here is derived from an EMBL/GenBank/DDBJ whole genome shotgun (WGS) entry which is preliminary data.</text>
</comment>
<dbReference type="AlphaFoldDB" id="A0A210QS05"/>
<name>A0A210QS05_MIZYE</name>
<keyword evidence="3 10" id="KW-0812">Transmembrane</keyword>
<evidence type="ECO:0000256" key="7">
    <source>
        <dbReference type="ARBA" id="ARBA00046280"/>
    </source>
</evidence>
<dbReference type="GO" id="GO:0012505">
    <property type="term" value="C:endomembrane system"/>
    <property type="evidence" value="ECO:0007669"/>
    <property type="project" value="UniProtKB-SubCell"/>
</dbReference>
<evidence type="ECO:0000256" key="6">
    <source>
        <dbReference type="ARBA" id="ARBA00023136"/>
    </source>
</evidence>
<dbReference type="CDD" id="cd15869">
    <property type="entry name" value="R-SNARE_VAMP4"/>
    <property type="match status" value="1"/>
</dbReference>
<dbReference type="OrthoDB" id="190375at2759"/>
<reference evidence="12 13" key="1">
    <citation type="journal article" date="2017" name="Nat. Ecol. Evol.">
        <title>Scallop genome provides insights into evolution of bilaterian karyotype and development.</title>
        <authorList>
            <person name="Wang S."/>
            <person name="Zhang J."/>
            <person name="Jiao W."/>
            <person name="Li J."/>
            <person name="Xun X."/>
            <person name="Sun Y."/>
            <person name="Guo X."/>
            <person name="Huan P."/>
            <person name="Dong B."/>
            <person name="Zhang L."/>
            <person name="Hu X."/>
            <person name="Sun X."/>
            <person name="Wang J."/>
            <person name="Zhao C."/>
            <person name="Wang Y."/>
            <person name="Wang D."/>
            <person name="Huang X."/>
            <person name="Wang R."/>
            <person name="Lv J."/>
            <person name="Li Y."/>
            <person name="Zhang Z."/>
            <person name="Liu B."/>
            <person name="Lu W."/>
            <person name="Hui Y."/>
            <person name="Liang J."/>
            <person name="Zhou Z."/>
            <person name="Hou R."/>
            <person name="Li X."/>
            <person name="Liu Y."/>
            <person name="Li H."/>
            <person name="Ning X."/>
            <person name="Lin Y."/>
            <person name="Zhao L."/>
            <person name="Xing Q."/>
            <person name="Dou J."/>
            <person name="Li Y."/>
            <person name="Mao J."/>
            <person name="Guo H."/>
            <person name="Dou H."/>
            <person name="Li T."/>
            <person name="Mu C."/>
            <person name="Jiang W."/>
            <person name="Fu Q."/>
            <person name="Fu X."/>
            <person name="Miao Y."/>
            <person name="Liu J."/>
            <person name="Yu Q."/>
            <person name="Li R."/>
            <person name="Liao H."/>
            <person name="Li X."/>
            <person name="Kong Y."/>
            <person name="Jiang Z."/>
            <person name="Chourrout D."/>
            <person name="Li R."/>
            <person name="Bao Z."/>
        </authorList>
    </citation>
    <scope>NUCLEOTIDE SEQUENCE [LARGE SCALE GENOMIC DNA]</scope>
    <source>
        <strain evidence="12 13">PY_sf001</strain>
    </source>
</reference>
<dbReference type="InterPro" id="IPR042855">
    <property type="entry name" value="V_SNARE_CC"/>
</dbReference>
<proteinExistence type="inferred from homology"/>
<dbReference type="Gene3D" id="1.20.5.110">
    <property type="match status" value="1"/>
</dbReference>
<dbReference type="InterPro" id="IPR001388">
    <property type="entry name" value="Synaptobrevin-like"/>
</dbReference>
<evidence type="ECO:0000256" key="2">
    <source>
        <dbReference type="ARBA" id="ARBA00022448"/>
    </source>
</evidence>